<dbReference type="EMBL" id="ASPP01018680">
    <property type="protein sequence ID" value="ETO15939.1"/>
    <property type="molecule type" value="Genomic_DNA"/>
</dbReference>
<sequence length="159" mass="18575">MIKEWYANFANYWKNQKKVACMKQRVDFHHDILFYLIPPDEDVVPEKAMRDVFDIQPPSGVMWAIIFVQNLKDEDRKESLQVNGRVVTSSASNSAIIQPDDFKIKDPRLRRTLEREKEKEGDKNKQTVEKLTGLAPTEAVETSVTPHQERLCLYYFAKT</sequence>
<comment type="caution">
    <text evidence="2">The sequence shown here is derived from an EMBL/GenBank/DDBJ whole genome shotgun (WGS) entry which is preliminary data.</text>
</comment>
<dbReference type="Proteomes" id="UP000023152">
    <property type="component" value="Unassembled WGS sequence"/>
</dbReference>
<gene>
    <name evidence="2" type="ORF">RFI_21419</name>
</gene>
<reference evidence="2 3" key="1">
    <citation type="journal article" date="2013" name="Curr. Biol.">
        <title>The Genome of the Foraminiferan Reticulomyxa filosa.</title>
        <authorList>
            <person name="Glockner G."/>
            <person name="Hulsmann N."/>
            <person name="Schleicher M."/>
            <person name="Noegel A.A."/>
            <person name="Eichinger L."/>
            <person name="Gallinger C."/>
            <person name="Pawlowski J."/>
            <person name="Sierra R."/>
            <person name="Euteneuer U."/>
            <person name="Pillet L."/>
            <person name="Moustafa A."/>
            <person name="Platzer M."/>
            <person name="Groth M."/>
            <person name="Szafranski K."/>
            <person name="Schliwa M."/>
        </authorList>
    </citation>
    <scope>NUCLEOTIDE SEQUENCE [LARGE SCALE GENOMIC DNA]</scope>
</reference>
<feature type="region of interest" description="Disordered" evidence="1">
    <location>
        <begin position="114"/>
        <end position="134"/>
    </location>
</feature>
<evidence type="ECO:0000313" key="2">
    <source>
        <dbReference type="EMBL" id="ETO15939.1"/>
    </source>
</evidence>
<dbReference type="AlphaFoldDB" id="X6MQ33"/>
<accession>X6MQ33</accession>
<feature type="compositionally biased region" description="Basic and acidic residues" evidence="1">
    <location>
        <begin position="114"/>
        <end position="128"/>
    </location>
</feature>
<evidence type="ECO:0000256" key="1">
    <source>
        <dbReference type="SAM" id="MobiDB-lite"/>
    </source>
</evidence>
<proteinExistence type="predicted"/>
<organism evidence="2 3">
    <name type="scientific">Reticulomyxa filosa</name>
    <dbReference type="NCBI Taxonomy" id="46433"/>
    <lineage>
        <taxon>Eukaryota</taxon>
        <taxon>Sar</taxon>
        <taxon>Rhizaria</taxon>
        <taxon>Retaria</taxon>
        <taxon>Foraminifera</taxon>
        <taxon>Monothalamids</taxon>
        <taxon>Reticulomyxidae</taxon>
        <taxon>Reticulomyxa</taxon>
    </lineage>
</organism>
<evidence type="ECO:0000313" key="3">
    <source>
        <dbReference type="Proteomes" id="UP000023152"/>
    </source>
</evidence>
<protein>
    <submittedName>
        <fullName evidence="2">Uncharacterized protein</fullName>
    </submittedName>
</protein>
<keyword evidence="3" id="KW-1185">Reference proteome</keyword>
<name>X6MQ33_RETFI</name>